<evidence type="ECO:0000313" key="3">
    <source>
        <dbReference type="Proteomes" id="UP000253934"/>
    </source>
</evidence>
<feature type="transmembrane region" description="Helical" evidence="1">
    <location>
        <begin position="12"/>
        <end position="34"/>
    </location>
</feature>
<keyword evidence="3" id="KW-1185">Reference proteome</keyword>
<reference evidence="2" key="1">
    <citation type="submission" date="2018-04" db="EMBL/GenBank/DDBJ databases">
        <title>Draft genome sequence of the Candidatus Spirobacillus cienkowskii, a pathogen of freshwater Daphnia species, reconstructed from hemolymph metagenomic reads.</title>
        <authorList>
            <person name="Bresciani L."/>
            <person name="Lemos L.N."/>
            <person name="Wale N."/>
            <person name="Lin J.Y."/>
            <person name="Fernandes G.R."/>
            <person name="Duffy M.A."/>
            <person name="Rodrigues J.M."/>
        </authorList>
    </citation>
    <scope>NUCLEOTIDE SEQUENCE [LARGE SCALE GENOMIC DNA]</scope>
    <source>
        <strain evidence="2">Binning01</strain>
    </source>
</reference>
<protein>
    <recommendedName>
        <fullName evidence="4">Tetratricopeptide repeat protein</fullName>
    </recommendedName>
</protein>
<dbReference type="AlphaFoldDB" id="A0A369KTU4"/>
<gene>
    <name evidence="2" type="ORF">DCC88_11560</name>
</gene>
<dbReference type="SUPFAM" id="SSF48452">
    <property type="entry name" value="TPR-like"/>
    <property type="match status" value="1"/>
</dbReference>
<organism evidence="2 3">
    <name type="scientific">Spirobacillus cienkowskii</name>
    <dbReference type="NCBI Taxonomy" id="495820"/>
    <lineage>
        <taxon>Bacteria</taxon>
        <taxon>Pseudomonadati</taxon>
        <taxon>Bdellovibrionota</taxon>
        <taxon>Oligoflexia</taxon>
        <taxon>Silvanigrellales</taxon>
        <taxon>Spirobacillus</taxon>
    </lineage>
</organism>
<evidence type="ECO:0000313" key="2">
    <source>
        <dbReference type="EMBL" id="RDB35173.1"/>
    </source>
</evidence>
<keyword evidence="1" id="KW-0472">Membrane</keyword>
<accession>A0A369KTU4</accession>
<dbReference type="Proteomes" id="UP000253934">
    <property type="component" value="Unassembled WGS sequence"/>
</dbReference>
<name>A0A369KTU4_9BACT</name>
<dbReference type="EMBL" id="QOVW01000099">
    <property type="protein sequence ID" value="RDB35173.1"/>
    <property type="molecule type" value="Genomic_DNA"/>
</dbReference>
<evidence type="ECO:0008006" key="4">
    <source>
        <dbReference type="Google" id="ProtNLM"/>
    </source>
</evidence>
<keyword evidence="1" id="KW-0812">Transmembrane</keyword>
<dbReference type="InterPro" id="IPR011990">
    <property type="entry name" value="TPR-like_helical_dom_sf"/>
</dbReference>
<proteinExistence type="predicted"/>
<comment type="caution">
    <text evidence="2">The sequence shown here is derived from an EMBL/GenBank/DDBJ whole genome shotgun (WGS) entry which is preliminary data.</text>
</comment>
<keyword evidence="1" id="KW-1133">Transmembrane helix</keyword>
<evidence type="ECO:0000256" key="1">
    <source>
        <dbReference type="SAM" id="Phobius"/>
    </source>
</evidence>
<sequence>MVREYLGQRWFAWHHLTSWAIVIFFNFIFVFHSYSQSLLIDKAESFFYDKQYTNALEVYKNILENEYSSAKEKSIAKCRLAILNNNHQKISQSQTFLEESLKSNALPLSLNSICTYALIQVYVMQKNYLKAIELSKIVGFPNLQPIYLARFYALSAVAARFMMNSDFERTSIVSLLKVMKNHNFEYVEIDKFLSQKVSLHDLETRLIVLNHEKNIDSEFDNNYIENVFLLKIKNGDYQSALDILEKNLIKNEDSIIFDSGMYIKNSSLRGRLIHLINDNPLEMRIGIILANKKDRQIYNQNILRSISAFVNSSASQDVSYSFYIEEAKQDEGSLSLVGSSLIFDKKVHAIIASGDFKNNNDLISLSNFFSFPVIYIDKNDINPLKKISNNGSFKDVFEFNLNGKLKNLILESSVFDALIFLRNLHFLAGRAQSSELVKAMKKGNWNIDGISIYESFNQNLK</sequence>